<dbReference type="AlphaFoldDB" id="A0AAN9T097"/>
<sequence length="99" mass="11011">MIKGTCLCHLRASAFVLNVLLRDSSQIPFALLRELCYELILRPVSAIASYVFVPSLSLVRPCFQLRQPFYALHDDVTEGGRGTVELTQRKKVGASLNST</sequence>
<keyword evidence="2" id="KW-1185">Reference proteome</keyword>
<evidence type="ECO:0000313" key="2">
    <source>
        <dbReference type="Proteomes" id="UP001386955"/>
    </source>
</evidence>
<reference evidence="1 2" key="1">
    <citation type="submission" date="2024-01" db="EMBL/GenBank/DDBJ databases">
        <title>The genomes of 5 underutilized Papilionoideae crops provide insights into root nodulation and disease resistanc.</title>
        <authorList>
            <person name="Jiang F."/>
        </authorList>
    </citation>
    <scope>NUCLEOTIDE SEQUENCE [LARGE SCALE GENOMIC DNA]</scope>
    <source>
        <strain evidence="1">DUOXIRENSHENG_FW03</strain>
        <tissue evidence="1">Leaves</tissue>
    </source>
</reference>
<evidence type="ECO:0000313" key="1">
    <source>
        <dbReference type="EMBL" id="KAK7411816.1"/>
    </source>
</evidence>
<dbReference type="Proteomes" id="UP001386955">
    <property type="component" value="Unassembled WGS sequence"/>
</dbReference>
<name>A0AAN9T097_PSOTE</name>
<dbReference type="EMBL" id="JAYMYS010000001">
    <property type="protein sequence ID" value="KAK7411816.1"/>
    <property type="molecule type" value="Genomic_DNA"/>
</dbReference>
<protein>
    <submittedName>
        <fullName evidence="1">Uncharacterized protein</fullName>
    </submittedName>
</protein>
<comment type="caution">
    <text evidence="1">The sequence shown here is derived from an EMBL/GenBank/DDBJ whole genome shotgun (WGS) entry which is preliminary data.</text>
</comment>
<gene>
    <name evidence="1" type="ORF">VNO78_03257</name>
</gene>
<proteinExistence type="predicted"/>
<accession>A0AAN9T097</accession>
<organism evidence="1 2">
    <name type="scientific">Psophocarpus tetragonolobus</name>
    <name type="common">Winged bean</name>
    <name type="synonym">Dolichos tetragonolobus</name>
    <dbReference type="NCBI Taxonomy" id="3891"/>
    <lineage>
        <taxon>Eukaryota</taxon>
        <taxon>Viridiplantae</taxon>
        <taxon>Streptophyta</taxon>
        <taxon>Embryophyta</taxon>
        <taxon>Tracheophyta</taxon>
        <taxon>Spermatophyta</taxon>
        <taxon>Magnoliopsida</taxon>
        <taxon>eudicotyledons</taxon>
        <taxon>Gunneridae</taxon>
        <taxon>Pentapetalae</taxon>
        <taxon>rosids</taxon>
        <taxon>fabids</taxon>
        <taxon>Fabales</taxon>
        <taxon>Fabaceae</taxon>
        <taxon>Papilionoideae</taxon>
        <taxon>50 kb inversion clade</taxon>
        <taxon>NPAAA clade</taxon>
        <taxon>indigoferoid/millettioid clade</taxon>
        <taxon>Phaseoleae</taxon>
        <taxon>Psophocarpus</taxon>
    </lineage>
</organism>